<dbReference type="PROSITE" id="PS51257">
    <property type="entry name" value="PROKAR_LIPOPROTEIN"/>
    <property type="match status" value="1"/>
</dbReference>
<comment type="similarity">
    <text evidence="1">Belongs to the SCO1/2 family.</text>
</comment>
<evidence type="ECO:0000256" key="2">
    <source>
        <dbReference type="SAM" id="SignalP"/>
    </source>
</evidence>
<evidence type="ECO:0000256" key="1">
    <source>
        <dbReference type="ARBA" id="ARBA00010996"/>
    </source>
</evidence>
<organism evidence="3 4">
    <name type="scientific">Pseudaquabacterium inlustre</name>
    <dbReference type="NCBI Taxonomy" id="2984192"/>
    <lineage>
        <taxon>Bacteria</taxon>
        <taxon>Pseudomonadati</taxon>
        <taxon>Pseudomonadota</taxon>
        <taxon>Betaproteobacteria</taxon>
        <taxon>Burkholderiales</taxon>
        <taxon>Sphaerotilaceae</taxon>
        <taxon>Pseudaquabacterium</taxon>
    </lineage>
</organism>
<reference evidence="3 4" key="1">
    <citation type="submission" date="2024-04" db="EMBL/GenBank/DDBJ databases">
        <title>Novel species of the genus Ideonella isolated from streams.</title>
        <authorList>
            <person name="Lu H."/>
        </authorList>
    </citation>
    <scope>NUCLEOTIDE SEQUENCE [LARGE SCALE GENOMIC DNA]</scope>
    <source>
        <strain evidence="3 4">DXS22W</strain>
    </source>
</reference>
<dbReference type="RefSeq" id="WP_341412206.1">
    <property type="nucleotide sequence ID" value="NZ_JBBUTH010000009.1"/>
</dbReference>
<evidence type="ECO:0000313" key="3">
    <source>
        <dbReference type="EMBL" id="MEK8052500.1"/>
    </source>
</evidence>
<keyword evidence="4" id="KW-1185">Reference proteome</keyword>
<gene>
    <name evidence="3" type="ORF">AACH10_19765</name>
</gene>
<dbReference type="InterPro" id="IPR036249">
    <property type="entry name" value="Thioredoxin-like_sf"/>
</dbReference>
<dbReference type="Proteomes" id="UP001365405">
    <property type="component" value="Unassembled WGS sequence"/>
</dbReference>
<dbReference type="InterPro" id="IPR003782">
    <property type="entry name" value="SCO1/SenC"/>
</dbReference>
<dbReference type="Gene3D" id="3.40.30.10">
    <property type="entry name" value="Glutaredoxin"/>
    <property type="match status" value="2"/>
</dbReference>
<dbReference type="CDD" id="cd02968">
    <property type="entry name" value="SCO"/>
    <property type="match status" value="2"/>
</dbReference>
<accession>A0ABU9CP99</accession>
<proteinExistence type="inferred from homology"/>
<comment type="caution">
    <text evidence="3">The sequence shown here is derived from an EMBL/GenBank/DDBJ whole genome shotgun (WGS) entry which is preliminary data.</text>
</comment>
<dbReference type="PANTHER" id="PTHR12151">
    <property type="entry name" value="ELECTRON TRANSPORT PROTIN SCO1/SENC FAMILY MEMBER"/>
    <property type="match status" value="1"/>
</dbReference>
<dbReference type="PANTHER" id="PTHR12151:SF25">
    <property type="entry name" value="LINALOOL DEHYDRATASE_ISOMERASE DOMAIN-CONTAINING PROTEIN"/>
    <property type="match status" value="1"/>
</dbReference>
<dbReference type="Pfam" id="PF02630">
    <property type="entry name" value="SCO1-SenC"/>
    <property type="match status" value="2"/>
</dbReference>
<dbReference type="EMBL" id="JBBUTH010000009">
    <property type="protein sequence ID" value="MEK8052500.1"/>
    <property type="molecule type" value="Genomic_DNA"/>
</dbReference>
<feature type="chain" id="PRO_5046591934" evidence="2">
    <location>
        <begin position="28"/>
        <end position="411"/>
    </location>
</feature>
<feature type="signal peptide" evidence="2">
    <location>
        <begin position="1"/>
        <end position="27"/>
    </location>
</feature>
<evidence type="ECO:0000313" key="4">
    <source>
        <dbReference type="Proteomes" id="UP001365405"/>
    </source>
</evidence>
<keyword evidence="2" id="KW-0732">Signal</keyword>
<dbReference type="SUPFAM" id="SSF52833">
    <property type="entry name" value="Thioredoxin-like"/>
    <property type="match status" value="2"/>
</dbReference>
<protein>
    <submittedName>
        <fullName evidence="3">SCO family protein</fullName>
    </submittedName>
</protein>
<sequence length="411" mass="43292">MPLRFAALIAHAAVALALACGLGPATAQPQPRAVPAESPASLLKLNLPDVVVTDHRGQTRRFASELLRDRPVLVNFIFTSCTTVCSPMTAILKSARERLAASGRGDLQLVSITVDPLADTPERLRSYASARGAAEGDWHFVTGSRASIDAILAAFGLPTGGRLDDHTPMVFVGQGQPQRWQRVYGLAGPSAIVAAVQGGGAALPQAARLTVTAPPAAETPAGTEAAALQGWQGLRDAAARQAEGAAPARLAGRDAASHFTNLPLLTHDRGPVRFYDDLIRGRVVLVHAFFASCKDVCSPVGANLARAQQALAAAPGIGPVQLLSISVDPVADTPELLDAYANRLGARAGWSFVTGKKENVDWVLHKLGLYVPDKTQHQAALWIGNDRTNTWLKLHALAPPEAIVAAVRRVL</sequence>
<name>A0ABU9CP99_9BURK</name>